<dbReference type="Proteomes" id="UP001500603">
    <property type="component" value="Unassembled WGS sequence"/>
</dbReference>
<dbReference type="RefSeq" id="WP_345498339.1">
    <property type="nucleotide sequence ID" value="NZ_BAABJM010000006.1"/>
</dbReference>
<dbReference type="SUPFAM" id="SSF53474">
    <property type="entry name" value="alpha/beta-Hydrolases"/>
    <property type="match status" value="1"/>
</dbReference>
<proteinExistence type="predicted"/>
<protein>
    <recommendedName>
        <fullName evidence="3">Alpha/beta hydrolase</fullName>
    </recommendedName>
</protein>
<gene>
    <name evidence="1" type="ORF">GCM10023318_49930</name>
</gene>
<reference evidence="2" key="1">
    <citation type="journal article" date="2019" name="Int. J. Syst. Evol. Microbiol.">
        <title>The Global Catalogue of Microorganisms (GCM) 10K type strain sequencing project: providing services to taxonomists for standard genome sequencing and annotation.</title>
        <authorList>
            <consortium name="The Broad Institute Genomics Platform"/>
            <consortium name="The Broad Institute Genome Sequencing Center for Infectious Disease"/>
            <person name="Wu L."/>
            <person name="Ma J."/>
        </authorList>
    </citation>
    <scope>NUCLEOTIDE SEQUENCE [LARGE SCALE GENOMIC DNA]</scope>
    <source>
        <strain evidence="2">JCM 18298</strain>
    </source>
</reference>
<sequence>MHRSDRLASATLLEPGGATFGKPDWRVLLEFLAAGIRPTPERMRKLNRWLMPRYDMDDESFAMAQAAAKFKPGMPWERTLTDDELAEISAPMFVLFGAETVANDPEIGAARARRHIPSAQVEIMPDIGHDLLWANADDVIPRFLAFVASHDQVEA</sequence>
<evidence type="ECO:0000313" key="2">
    <source>
        <dbReference type="Proteomes" id="UP001500603"/>
    </source>
</evidence>
<dbReference type="InterPro" id="IPR029058">
    <property type="entry name" value="AB_hydrolase_fold"/>
</dbReference>
<dbReference type="Gene3D" id="3.40.50.1820">
    <property type="entry name" value="alpha/beta hydrolase"/>
    <property type="match status" value="1"/>
</dbReference>
<keyword evidence="2" id="KW-1185">Reference proteome</keyword>
<name>A0ABP9KU56_9NOCA</name>
<comment type="caution">
    <text evidence="1">The sequence shown here is derived from an EMBL/GenBank/DDBJ whole genome shotgun (WGS) entry which is preliminary data.</text>
</comment>
<accession>A0ABP9KU56</accession>
<organism evidence="1 2">
    <name type="scientific">Nocardia callitridis</name>
    <dbReference type="NCBI Taxonomy" id="648753"/>
    <lineage>
        <taxon>Bacteria</taxon>
        <taxon>Bacillati</taxon>
        <taxon>Actinomycetota</taxon>
        <taxon>Actinomycetes</taxon>
        <taxon>Mycobacteriales</taxon>
        <taxon>Nocardiaceae</taxon>
        <taxon>Nocardia</taxon>
    </lineage>
</organism>
<evidence type="ECO:0008006" key="3">
    <source>
        <dbReference type="Google" id="ProtNLM"/>
    </source>
</evidence>
<dbReference type="EMBL" id="BAABJM010000006">
    <property type="protein sequence ID" value="GAA5064227.1"/>
    <property type="molecule type" value="Genomic_DNA"/>
</dbReference>
<evidence type="ECO:0000313" key="1">
    <source>
        <dbReference type="EMBL" id="GAA5064227.1"/>
    </source>
</evidence>